<dbReference type="Proteomes" id="UP001470809">
    <property type="component" value="Chromosome"/>
</dbReference>
<dbReference type="Gene3D" id="1.10.260.40">
    <property type="entry name" value="lambda repressor-like DNA-binding domains"/>
    <property type="match status" value="1"/>
</dbReference>
<dbReference type="Gene3D" id="3.30.450.180">
    <property type="match status" value="1"/>
</dbReference>
<dbReference type="EMBL" id="CP151767">
    <property type="protein sequence ID" value="WZU66679.1"/>
    <property type="molecule type" value="Genomic_DNA"/>
</dbReference>
<dbReference type="PANTHER" id="PTHR35010:SF4">
    <property type="entry name" value="BLL5781 PROTEIN"/>
    <property type="match status" value="1"/>
</dbReference>
<sequence length="250" mass="27097">MTGFPNSLKSWRKARRLSQLDLALEADVSGRHVSFLETGRAQPSREMVMRLGEALQMPLEARNHMLTQAGFAARYGGRDWSDTEMNPIRRAVERMLTCHMPFPGIAVDRLWTIRQANEAARALFGMFGVGVGDSLLALMTSDVLPPVIENWPEVAHHAAARLRVESMAQGGVPELDQAAAALAQVGGHTGGDAGPVIPTIFNAGDTRLSLFATIAQFGTPDDITLDDLKIELYYPMDDDTAAALEALGQA</sequence>
<reference evidence="3" key="1">
    <citation type="submission" date="2024-04" db="EMBL/GenBank/DDBJ databases">
        <title>Phylogenomic analyses of a clade within the roseobacter group suggest taxonomic reassignments of species of the genera Aestuariivita, Citreicella, Loktanella, Nautella, Pelagibaca, Ruegeria, Thalassobius, Thiobacimonas and Tropicibacter, and the proposal o.</title>
        <authorList>
            <person name="Jeon C.O."/>
        </authorList>
    </citation>
    <scope>NUCLEOTIDE SEQUENCE [LARGE SCALE GENOMIC DNA]</scope>
    <source>
        <strain evidence="3">SS1-5</strain>
    </source>
</reference>
<dbReference type="Pfam" id="PF01381">
    <property type="entry name" value="HTH_3"/>
    <property type="match status" value="1"/>
</dbReference>
<dbReference type="PROSITE" id="PS50943">
    <property type="entry name" value="HTH_CROC1"/>
    <property type="match status" value="1"/>
</dbReference>
<dbReference type="RefSeq" id="WP_342076001.1">
    <property type="nucleotide sequence ID" value="NZ_CP151767.2"/>
</dbReference>
<dbReference type="InterPro" id="IPR041413">
    <property type="entry name" value="MLTR_LBD"/>
</dbReference>
<dbReference type="InterPro" id="IPR001387">
    <property type="entry name" value="Cro/C1-type_HTH"/>
</dbReference>
<dbReference type="CDD" id="cd00093">
    <property type="entry name" value="HTH_XRE"/>
    <property type="match status" value="1"/>
</dbReference>
<dbReference type="InterPro" id="IPR010982">
    <property type="entry name" value="Lambda_DNA-bd_dom_sf"/>
</dbReference>
<organism evidence="2 3">
    <name type="scientific">Yoonia rhodophyticola</name>
    <dbReference type="NCBI Taxonomy" id="3137370"/>
    <lineage>
        <taxon>Bacteria</taxon>
        <taxon>Pseudomonadati</taxon>
        <taxon>Pseudomonadota</taxon>
        <taxon>Alphaproteobacteria</taxon>
        <taxon>Rhodobacterales</taxon>
        <taxon>Paracoccaceae</taxon>
        <taxon>Yoonia</taxon>
    </lineage>
</organism>
<gene>
    <name evidence="2" type="ORF">AABB31_16895</name>
</gene>
<accession>A0AAN0M7S8</accession>
<dbReference type="GO" id="GO:0003677">
    <property type="term" value="F:DNA binding"/>
    <property type="evidence" value="ECO:0007669"/>
    <property type="project" value="InterPro"/>
</dbReference>
<dbReference type="KEGG" id="yrh:AABB31_16895"/>
<dbReference type="PANTHER" id="PTHR35010">
    <property type="entry name" value="BLL4672 PROTEIN-RELATED"/>
    <property type="match status" value="1"/>
</dbReference>
<dbReference type="SUPFAM" id="SSF47413">
    <property type="entry name" value="lambda repressor-like DNA-binding domains"/>
    <property type="match status" value="1"/>
</dbReference>
<proteinExistence type="predicted"/>
<reference evidence="2 3" key="2">
    <citation type="submission" date="2024-08" db="EMBL/GenBank/DDBJ databases">
        <title>Phylogenomic analyses of a clade within the roseobacter group suggest taxonomic reassignments of species of the genera Aestuariivita, Citreicella, Loktanella, Nautella, Pelagibaca, Ruegeria, Thalassobius, Thiobacimonas and Tropicibacter, and the proposal o.</title>
        <authorList>
            <person name="Jeon C.O."/>
        </authorList>
    </citation>
    <scope>NUCLEOTIDE SEQUENCE [LARGE SCALE GENOMIC DNA]</scope>
    <source>
        <strain evidence="2 3">SS1-5</strain>
    </source>
</reference>
<dbReference type="AlphaFoldDB" id="A0AAN0M7S8"/>
<name>A0AAN0M7S8_9RHOB</name>
<keyword evidence="3" id="KW-1185">Reference proteome</keyword>
<evidence type="ECO:0000313" key="2">
    <source>
        <dbReference type="EMBL" id="WZU66679.1"/>
    </source>
</evidence>
<dbReference type="Pfam" id="PF17765">
    <property type="entry name" value="MLTR_LBD"/>
    <property type="match status" value="1"/>
</dbReference>
<feature type="domain" description="HTH cro/C1-type" evidence="1">
    <location>
        <begin position="8"/>
        <end position="62"/>
    </location>
</feature>
<dbReference type="SMART" id="SM00530">
    <property type="entry name" value="HTH_XRE"/>
    <property type="match status" value="1"/>
</dbReference>
<evidence type="ECO:0000313" key="3">
    <source>
        <dbReference type="Proteomes" id="UP001470809"/>
    </source>
</evidence>
<protein>
    <submittedName>
        <fullName evidence="2">Helix-turn-helix transcriptional regulator</fullName>
    </submittedName>
</protein>
<evidence type="ECO:0000259" key="1">
    <source>
        <dbReference type="PROSITE" id="PS50943"/>
    </source>
</evidence>